<dbReference type="GO" id="GO:0005829">
    <property type="term" value="C:cytosol"/>
    <property type="evidence" value="ECO:0007669"/>
    <property type="project" value="TreeGrafter"/>
</dbReference>
<dbReference type="SUPFAM" id="SSF52317">
    <property type="entry name" value="Class I glutamine amidotransferase-like"/>
    <property type="match status" value="1"/>
</dbReference>
<dbReference type="NCBIfam" id="TIGR00566">
    <property type="entry name" value="trpG_papA"/>
    <property type="match status" value="1"/>
</dbReference>
<dbReference type="PROSITE" id="PS51273">
    <property type="entry name" value="GATASE_TYPE_1"/>
    <property type="match status" value="1"/>
</dbReference>
<evidence type="ECO:0000313" key="4">
    <source>
        <dbReference type="Proteomes" id="UP000030153"/>
    </source>
</evidence>
<dbReference type="STRING" id="1385513.N780_13060"/>
<dbReference type="PRINTS" id="PR00099">
    <property type="entry name" value="CPSGATASE"/>
</dbReference>
<dbReference type="OrthoDB" id="9804328at2"/>
<dbReference type="Proteomes" id="UP000030153">
    <property type="component" value="Unassembled WGS sequence"/>
</dbReference>
<dbReference type="InterPro" id="IPR006221">
    <property type="entry name" value="TrpG/PapA_dom"/>
</dbReference>
<protein>
    <submittedName>
        <fullName evidence="3">Anthranilate synthase component II</fullName>
        <ecNumber evidence="3">4.1.3.27</ecNumber>
    </submittedName>
</protein>
<organism evidence="3 4">
    <name type="scientific">Pontibacillus chungwhensis BH030062</name>
    <dbReference type="NCBI Taxonomy" id="1385513"/>
    <lineage>
        <taxon>Bacteria</taxon>
        <taxon>Bacillati</taxon>
        <taxon>Bacillota</taxon>
        <taxon>Bacilli</taxon>
        <taxon>Bacillales</taxon>
        <taxon>Bacillaceae</taxon>
        <taxon>Pontibacillus</taxon>
    </lineage>
</organism>
<dbReference type="CDD" id="cd01743">
    <property type="entry name" value="GATase1_Anthranilate_Synthase"/>
    <property type="match status" value="1"/>
</dbReference>
<evidence type="ECO:0000256" key="1">
    <source>
        <dbReference type="ARBA" id="ARBA00022962"/>
    </source>
</evidence>
<dbReference type="FunFam" id="3.40.50.880:FF:000003">
    <property type="entry name" value="Anthranilate synthase component II"/>
    <property type="match status" value="1"/>
</dbReference>
<dbReference type="Pfam" id="PF00117">
    <property type="entry name" value="GATase"/>
    <property type="match status" value="1"/>
</dbReference>
<dbReference type="RefSeq" id="WP_036779637.1">
    <property type="nucleotide sequence ID" value="NZ_AVBG01000001.1"/>
</dbReference>
<dbReference type="InterPro" id="IPR017926">
    <property type="entry name" value="GATASE"/>
</dbReference>
<dbReference type="GO" id="GO:0000162">
    <property type="term" value="P:L-tryptophan biosynthetic process"/>
    <property type="evidence" value="ECO:0007669"/>
    <property type="project" value="TreeGrafter"/>
</dbReference>
<dbReference type="eggNOG" id="COG0512">
    <property type="taxonomic scope" value="Bacteria"/>
</dbReference>
<dbReference type="Gene3D" id="3.40.50.880">
    <property type="match status" value="1"/>
</dbReference>
<dbReference type="InterPro" id="IPR050472">
    <property type="entry name" value="Anth_synth/Amidotransfase"/>
</dbReference>
<evidence type="ECO:0000259" key="2">
    <source>
        <dbReference type="Pfam" id="PF00117"/>
    </source>
</evidence>
<dbReference type="AlphaFoldDB" id="A0A0A2V2D5"/>
<sequence>MIIMIDNYDSFTYNLFQYIQMAGYEVEVYRNDQITIEEIEALTPEAIVLSPGPGTPMEAGICLSIVKHFYKQVPILGICLGHQVIVESFGGLIVKGDRPMHGKVTNIHHDCQGVYEGLPSPTSVTRYHSLVAQEKAFPNDLIVTSRSEDGAIMGVRHKKYPIEGIQFHPEAILTSLGYDMLQNFFAVKEVASS</sequence>
<comment type="caution">
    <text evidence="3">The sequence shown here is derived from an EMBL/GenBank/DDBJ whole genome shotgun (WGS) entry which is preliminary data.</text>
</comment>
<proteinExistence type="predicted"/>
<dbReference type="EMBL" id="AVBG01000001">
    <property type="protein sequence ID" value="KGP93223.1"/>
    <property type="molecule type" value="Genomic_DNA"/>
</dbReference>
<feature type="domain" description="Glutamine amidotransferase" evidence="2">
    <location>
        <begin position="4"/>
        <end position="186"/>
    </location>
</feature>
<keyword evidence="3" id="KW-0456">Lyase</keyword>
<accession>A0A0A2V2D5</accession>
<evidence type="ECO:0000313" key="3">
    <source>
        <dbReference type="EMBL" id="KGP93223.1"/>
    </source>
</evidence>
<keyword evidence="1" id="KW-0315">Glutamine amidotransferase</keyword>
<gene>
    <name evidence="3" type="ORF">N780_13060</name>
</gene>
<reference evidence="3 4" key="1">
    <citation type="submission" date="2013-08" db="EMBL/GenBank/DDBJ databases">
        <title>Genome of Pontibacillus chungwhensis.</title>
        <authorList>
            <person name="Wang Q."/>
            <person name="Wang G."/>
        </authorList>
    </citation>
    <scope>NUCLEOTIDE SEQUENCE [LARGE SCALE GENOMIC DNA]</scope>
    <source>
        <strain evidence="3 4">BH030062</strain>
    </source>
</reference>
<dbReference type="EC" id="4.1.3.27" evidence="3"/>
<dbReference type="InterPro" id="IPR029062">
    <property type="entry name" value="Class_I_gatase-like"/>
</dbReference>
<dbReference type="PRINTS" id="PR00096">
    <property type="entry name" value="GATASE"/>
</dbReference>
<dbReference type="PANTHER" id="PTHR43418">
    <property type="entry name" value="MULTIFUNCTIONAL TRYPTOPHAN BIOSYNTHESIS PROTEIN-RELATED"/>
    <property type="match status" value="1"/>
</dbReference>
<dbReference type="GO" id="GO:0004049">
    <property type="term" value="F:anthranilate synthase activity"/>
    <property type="evidence" value="ECO:0007669"/>
    <property type="project" value="UniProtKB-EC"/>
</dbReference>
<name>A0A0A2V2D5_9BACI</name>
<keyword evidence="4" id="KW-1185">Reference proteome</keyword>
<dbReference type="PRINTS" id="PR00097">
    <property type="entry name" value="ANTSNTHASEII"/>
</dbReference>
<dbReference type="PANTHER" id="PTHR43418:SF4">
    <property type="entry name" value="MULTIFUNCTIONAL TRYPTOPHAN BIOSYNTHESIS PROTEIN"/>
    <property type="match status" value="1"/>
</dbReference>